<feature type="repeat" description="ANK" evidence="5">
    <location>
        <begin position="511"/>
        <end position="547"/>
    </location>
</feature>
<dbReference type="InterPro" id="IPR013986">
    <property type="entry name" value="DExx_box_DNA_helicase_dom_sf"/>
</dbReference>
<feature type="compositionally biased region" description="Basic and acidic residues" evidence="8">
    <location>
        <begin position="92"/>
        <end position="109"/>
    </location>
</feature>
<feature type="region of interest" description="Disordered" evidence="8">
    <location>
        <begin position="1320"/>
        <end position="1354"/>
    </location>
</feature>
<dbReference type="PANTHER" id="PTHR21529:SF4">
    <property type="entry name" value="TPR AND ANKYRIN REPEAT-CONTAINING PROTEIN 1"/>
    <property type="match status" value="1"/>
</dbReference>
<dbReference type="PROSITE" id="PS51198">
    <property type="entry name" value="UVRD_HELICASE_ATP_BIND"/>
    <property type="match status" value="1"/>
</dbReference>
<keyword evidence="11" id="KW-1185">Reference proteome</keyword>
<dbReference type="InterPro" id="IPR039904">
    <property type="entry name" value="TRANK1"/>
</dbReference>
<dbReference type="GO" id="GO:0004386">
    <property type="term" value="F:helicase activity"/>
    <property type="evidence" value="ECO:0007669"/>
    <property type="project" value="UniProtKB-UniRule"/>
</dbReference>
<dbReference type="Gene3D" id="1.10.10.160">
    <property type="match status" value="1"/>
</dbReference>
<evidence type="ECO:0000313" key="11">
    <source>
        <dbReference type="Proteomes" id="UP001190700"/>
    </source>
</evidence>
<dbReference type="GO" id="GO:0016787">
    <property type="term" value="F:hydrolase activity"/>
    <property type="evidence" value="ECO:0007669"/>
    <property type="project" value="UniProtKB-UniRule"/>
</dbReference>
<organism evidence="10 11">
    <name type="scientific">Cymbomonas tetramitiformis</name>
    <dbReference type="NCBI Taxonomy" id="36881"/>
    <lineage>
        <taxon>Eukaryota</taxon>
        <taxon>Viridiplantae</taxon>
        <taxon>Chlorophyta</taxon>
        <taxon>Pyramimonadophyceae</taxon>
        <taxon>Pyramimonadales</taxon>
        <taxon>Pyramimonadaceae</taxon>
        <taxon>Cymbomonas</taxon>
    </lineage>
</organism>
<sequence>MKPGFLQSRTPKNPPKSGTEDRKRDYYSDNEHDDDDSPPDLVSGSDSDSDQDSDGYESSDGGMPDADDESSNDDMPALVSGSESSDEDEPWGETRKAEDLNTATERTDGVHGSNDDDYEDEMPELQDDDSNDDMPDLVEESGSESSDEDELRGESRKAEATAPKAENRKAEDTKQEAALKKMNSVITKEGELQALEDAITAIRKVGVPISQAISTKGTSFIVWLALRNPAPKAALMEKVLDVCKTSEFPEERQALATVDSEKGLTLLHTLILCCQDPDREGYNALVKQILPNKGQPYVHGMEVQEKEVPLITALRAALKCAFQNKWQKTELLVDIASEISNQDPEYSTPQHDAVDGSPLLLVMQLSQLYENRGNGVQRSDVSTRRDERVQNQLKRMQSRFLDPRSCRVRKELEIAFQVTADDAYVTGCTLAQQLYAKDPDVAGPLICKELENLVRYRLDGIRMQILLTQCSGVCSKKVPELLVHNLVGKGEEKAVRVLLELGASAEVASAQGATPLMVAIQEGKAGQGLGTLQALLDSGAGANTESLGQLPLFAACNRHHLQEGTANQNELKHWQDVVKALLKSGADITRRDARGATVLEYACSKADTSMVDLLCRHASKSGLSNHLNEADKAGARLLHLVVKRMPNDPTGGRKTQGLLGSLIKHGADLTKTNAGGLMPDQYLESLVGRKAGKQVVEFMREERKLQERRAAQRLEVEKEREEAARTEKKREKQREKQRLQKLKKEERKRLREDGKDIDDDGEEPEVEVKAPPVPKEVIVDPCVQVLDGIRQIIRGLDVDAIKQEAMQAKQILDPLAASFDPNDHTPAPPSADMKQSALSEEGMSTDGSSIGSGVLSRDKKQAQKILQKGMAGRDAAYDRMIAMAEQYEEGGAAFGQAYHLERDEETSNICAVGKVNPEFRNFGGMQWELEQTKAFRDGWSELDSPRQAALVDLLAQLATGNWEGHSTPLATPPEMAGVLLKVSYFPSSRERCVVWEKGVVFSTRIGQFTESIRLWAIMHTPSDAHLKRLVSSIAASHRKGQSCHIQRWLWCDTPAALTGATQAAPLVFRPAAEGAPQEGALVVSMYPPAVADDDQFTLVKFYPITDGLVNNILTKGTLKGCEFQFRVSDTEWKYISMEEDAPTLVLGRSGTGKTTVMVIRMWHQFLQYWSNRIVERPPAIENAVLAHLTEPGLLASDRKSVHHLHQVFTTSNSVLRGEVQKFFHSLKKGHGYPLGPADPDQVNMENVDDGADENRERLHTLSVQAVPHHRFPLFLTKRELLVAVDGTLCDGAEPFFARERSTGRLTEEAEKIAWGKEASSSLQELEEGLDSEDEEEEEEAAGVDTSALGAQKAPQSRAVGRLEIDYDTFVHTIWPDIKLQCTLSPNLVWSEIVSFIKGSKDSVEAKDGHLALSEYCTLGAKRSPNFVGSRPDVYEIFLRYEKRRKQLHAYDMCDAVTHIHRQLGKMGGYQGVRLHSMYVDEVQDFTEAEMRLLMLVTDDTNRFFLTGDTAQTIARGLSFRFSDLRTLFWDAAQTNPRAHAVRDIYKLVNNYRTHAGILQLANFAVELIEAFFPRSIDKLEHDKGLFNGPKPWILGSCEHKDMTLLFLRPGGMEVEFGAQQVIIVRDEASKRKIPPELMNSGLILTVLESKGLEFDDVLLWNFFSDSPAQEEWRCITQYVQQQQQQVEESGDTPEVPANLAMQLQVAGLTEKSKPRPLEFSEERHKVLLDELRQFYTAVTRARVNVWLYEEDQAKRAPAVDAFIRRGLVKVQDPTTTEMQDIGPIARTSSPAEWLDRAEDFERRGDYLKATTCFHRAGAVGRAKLAQARAKVIESRRIDRANRLTGLSGADKERVRLLRLEAAELFLQCPDGVQNLSDAARCLSYCGEHVLSASLYQAVAETGYLGRKMWRQAAAQYKAAGDEQQAAVLFERAGNWMMAANLYEQFGDVHAAVGLFEKHSRPDEAARALLEAREVEALQQLLTRRDTNDSLLKDVLKVVKRDKQWLLGGQLLEGLGRLDMALEFLMDGSCHEASNALLTRHPMHESANFSRTKVDSFAKHAAEQHYKANDREKMLTAIRSFAKLEDKIVALRRYKEPETLTEMLKSEGRHLQAAEILVTETRLANAGMSEALKTLATVKATPESLLFTARCHLKSACLGLGKVRPASWEHGAGLVTRPSANPEKQAEATKAVELLQMALEELEHSQKTGGHGARKVAALKKELVLLRADAVLLEARLAGDPDRAGDAASAFQHAGNAYGRACSLAVRLDLALQAAEDAGGEQKLKKLWEDTGKKAQLLELLELLVAIVLGLMPSALSLQHLSPRRSRSCRSTQPELNYVEDAAAFHGLCGSLLYGDTRIERTFDRLSYRMLPLVTKDVGDGVTLSKLKPGEFQQKISIDRSEVLEAMADEIWRIYDYWLKTMIDFAKKEELNDPEEPVPTLPLASVSPMVNRIQQLQLIIDALQGTEKLKKAVAEMLTEEDKQEGKRGRGGDEKKRKEALKRKTEVVRQAAGVCHGAVRRMVAVLSSAHLYCPEPHWNEVQQVVDSLGAASVQAMVDIYMCSHSGWTALRDVVQPSRAPRKGAGRGRGRKAVSTPQIAECPSLPLDVWRTFQLLAPSSPAAVWAFADALYAVIPKGAEGTHRKFALARTYMHLQEALPGSDLWRKLPLLHAHHKLVLMEQLLEADGDASSLPSPIHCLALCEEVVTAALMARAFLCEEGSFNLCLPDSYTQRFVQPTQGEICEVFQEAGEAEATRWNQQAIDLLTRVQLLLPRLQLLPRATEAGVSSKVYAANRLVVLLCTLLTDSTFNSFPELRWPAILKLLHDEIDPITEDPMAFHECPHMIDVLDQLSLIKRGVDLPAVSAANLYNAIENVLSQLQESMKVLLLRDPMMGMFEGLGFTVQAFDVQRGEFEHRAAEELQVLTGTSGVATAANKLSTGSRPVTWSVPRNEVSSASSAQRRDDMAVEVQKNWKTYLAKRDRRDKDDEKIHETALFGGVLDREARCLMRYQLFNSRGYKLLLQCTRTHCHVCKKSNIGVKHGEKRNHRINKREAREVLLLTAFLMERFYDYERRLEKKMEEEGEVAPAVMWEMKELEQLLHEAREVHDDMFERLREPQDGETFDPEQHGFYYSMLKDYIPMRFRVEDAGYNDNVLDKEDIPTGAEGDEEKEESRNDVEVVESGLWTELYKRVDRLFDEHDSEFKERLKPFDRSSRGHLGYTQQAQVATSNDPMNTGSLLSAILDSSSLTQGQAVGGSNAATTDRPNEQEDEEDGRFGWEKSRRKPRKRWPRDGNGGRGRGTARRV</sequence>
<feature type="region of interest" description="Disordered" evidence="8">
    <location>
        <begin position="2475"/>
        <end position="2499"/>
    </location>
</feature>
<dbReference type="Gene3D" id="1.25.40.20">
    <property type="entry name" value="Ankyrin repeat-containing domain"/>
    <property type="match status" value="1"/>
</dbReference>
<keyword evidence="3 6" id="KW-0347">Helicase</keyword>
<dbReference type="SUPFAM" id="SSF48403">
    <property type="entry name" value="Ankyrin repeat"/>
    <property type="match status" value="1"/>
</dbReference>
<dbReference type="PANTHER" id="PTHR21529">
    <property type="entry name" value="MAMMARY TURMOR VIRUS RECEPTOR HOMOLOG 1, 2 MTVR1, 2"/>
    <property type="match status" value="1"/>
</dbReference>
<proteinExistence type="predicted"/>
<feature type="region of interest" description="Disordered" evidence="8">
    <location>
        <begin position="1"/>
        <end position="176"/>
    </location>
</feature>
<dbReference type="PROSITE" id="PS50297">
    <property type="entry name" value="ANK_REP_REGION"/>
    <property type="match status" value="1"/>
</dbReference>
<evidence type="ECO:0000256" key="8">
    <source>
        <dbReference type="SAM" id="MobiDB-lite"/>
    </source>
</evidence>
<feature type="region of interest" description="Disordered" evidence="8">
    <location>
        <begin position="817"/>
        <end position="857"/>
    </location>
</feature>
<dbReference type="PROSITE" id="PS50088">
    <property type="entry name" value="ANK_REPEAT"/>
    <property type="match status" value="1"/>
</dbReference>
<feature type="binding site" evidence="6">
    <location>
        <begin position="1147"/>
        <end position="1154"/>
    </location>
    <ligand>
        <name>ATP</name>
        <dbReference type="ChEBI" id="CHEBI:30616"/>
    </ligand>
</feature>
<feature type="compositionally biased region" description="Basic and acidic residues" evidence="8">
    <location>
        <begin position="152"/>
        <end position="176"/>
    </location>
</feature>
<evidence type="ECO:0000313" key="10">
    <source>
        <dbReference type="EMBL" id="KAK3241414.1"/>
    </source>
</evidence>
<dbReference type="SMART" id="SM00248">
    <property type="entry name" value="ANK"/>
    <property type="match status" value="4"/>
</dbReference>
<feature type="compositionally biased region" description="Acidic residues" evidence="8">
    <location>
        <begin position="115"/>
        <end position="151"/>
    </location>
</feature>
<dbReference type="InterPro" id="IPR027417">
    <property type="entry name" value="P-loop_NTPase"/>
</dbReference>
<dbReference type="InterPro" id="IPR036770">
    <property type="entry name" value="Ankyrin_rpt-contain_sf"/>
</dbReference>
<name>A0AAE0BT32_9CHLO</name>
<protein>
    <recommendedName>
        <fullName evidence="9">UvrD-like helicase ATP-binding domain-containing protein</fullName>
    </recommendedName>
</protein>
<dbReference type="InterPro" id="IPR002110">
    <property type="entry name" value="Ankyrin_rpt"/>
</dbReference>
<keyword evidence="7" id="KW-0175">Coiled coil</keyword>
<evidence type="ECO:0000259" key="9">
    <source>
        <dbReference type="PROSITE" id="PS51198"/>
    </source>
</evidence>
<feature type="region of interest" description="Disordered" evidence="8">
    <location>
        <begin position="3247"/>
        <end position="3303"/>
    </location>
</feature>
<evidence type="ECO:0000256" key="7">
    <source>
        <dbReference type="SAM" id="Coils"/>
    </source>
</evidence>
<feature type="compositionally biased region" description="Acidic residues" evidence="8">
    <location>
        <begin position="47"/>
        <end position="57"/>
    </location>
</feature>
<feature type="compositionally biased region" description="Basic and acidic residues" evidence="8">
    <location>
        <begin position="711"/>
        <end position="754"/>
    </location>
</feature>
<dbReference type="GO" id="GO:0005524">
    <property type="term" value="F:ATP binding"/>
    <property type="evidence" value="ECO:0007669"/>
    <property type="project" value="UniProtKB-UniRule"/>
</dbReference>
<accession>A0AAE0BT32</accession>
<dbReference type="Gene3D" id="3.40.50.300">
    <property type="entry name" value="P-loop containing nucleotide triphosphate hydrolases"/>
    <property type="match status" value="2"/>
</dbReference>
<evidence type="ECO:0000256" key="4">
    <source>
        <dbReference type="ARBA" id="ARBA00022840"/>
    </source>
</evidence>
<dbReference type="EMBL" id="LGRX02033397">
    <property type="protein sequence ID" value="KAK3241414.1"/>
    <property type="molecule type" value="Genomic_DNA"/>
</dbReference>
<gene>
    <name evidence="10" type="ORF">CYMTET_48820</name>
</gene>
<comment type="caution">
    <text evidence="10">The sequence shown here is derived from an EMBL/GenBank/DDBJ whole genome shotgun (WGS) entry which is preliminary data.</text>
</comment>
<feature type="coiled-coil region" evidence="7">
    <location>
        <begin position="2184"/>
        <end position="2235"/>
    </location>
</feature>
<keyword evidence="1 6" id="KW-0547">Nucleotide-binding</keyword>
<feature type="compositionally biased region" description="Basic and acidic residues" evidence="8">
    <location>
        <begin position="18"/>
        <end position="30"/>
    </location>
</feature>
<keyword evidence="2 6" id="KW-0378">Hydrolase</keyword>
<evidence type="ECO:0000256" key="6">
    <source>
        <dbReference type="PROSITE-ProRule" id="PRU00560"/>
    </source>
</evidence>
<evidence type="ECO:0000256" key="5">
    <source>
        <dbReference type="PROSITE-ProRule" id="PRU00023"/>
    </source>
</evidence>
<feature type="region of interest" description="Disordered" evidence="8">
    <location>
        <begin position="711"/>
        <end position="768"/>
    </location>
</feature>
<evidence type="ECO:0000256" key="2">
    <source>
        <dbReference type="ARBA" id="ARBA00022801"/>
    </source>
</evidence>
<feature type="region of interest" description="Disordered" evidence="8">
    <location>
        <begin position="3152"/>
        <end position="3176"/>
    </location>
</feature>
<evidence type="ECO:0000256" key="1">
    <source>
        <dbReference type="ARBA" id="ARBA00022741"/>
    </source>
</evidence>
<reference evidence="10 11" key="1">
    <citation type="journal article" date="2015" name="Genome Biol. Evol.">
        <title>Comparative Genomics of a Bacterivorous Green Alga Reveals Evolutionary Causalities and Consequences of Phago-Mixotrophic Mode of Nutrition.</title>
        <authorList>
            <person name="Burns J.A."/>
            <person name="Paasch A."/>
            <person name="Narechania A."/>
            <person name="Kim E."/>
        </authorList>
    </citation>
    <scope>NUCLEOTIDE SEQUENCE [LARGE SCALE GENOMIC DNA]</scope>
    <source>
        <strain evidence="10 11">PLY_AMNH</strain>
    </source>
</reference>
<keyword evidence="4 6" id="KW-0067">ATP-binding</keyword>
<keyword evidence="5" id="KW-0040">ANK repeat</keyword>
<feature type="compositionally biased region" description="Acidic residues" evidence="8">
    <location>
        <begin position="755"/>
        <end position="765"/>
    </location>
</feature>
<dbReference type="InterPro" id="IPR014016">
    <property type="entry name" value="UvrD-like_ATP-bd"/>
</dbReference>
<dbReference type="SUPFAM" id="SSF52540">
    <property type="entry name" value="P-loop containing nucleoside triphosphate hydrolases"/>
    <property type="match status" value="1"/>
</dbReference>
<feature type="domain" description="UvrD-like helicase ATP-binding" evidence="9">
    <location>
        <begin position="1126"/>
        <end position="1554"/>
    </location>
</feature>
<dbReference type="Proteomes" id="UP001190700">
    <property type="component" value="Unassembled WGS sequence"/>
</dbReference>
<feature type="compositionally biased region" description="Acidic residues" evidence="8">
    <location>
        <begin position="1324"/>
        <end position="1341"/>
    </location>
</feature>
<evidence type="ECO:0000256" key="3">
    <source>
        <dbReference type="ARBA" id="ARBA00022806"/>
    </source>
</evidence>
<dbReference type="CDD" id="cd22249">
    <property type="entry name" value="UDM1_RNF168_RNF169-like"/>
    <property type="match status" value="1"/>
</dbReference>